<dbReference type="AlphaFoldDB" id="C7YKB8"/>
<dbReference type="EMBL" id="GG698896">
    <property type="protein sequence ID" value="EEU48426.1"/>
    <property type="molecule type" value="Genomic_DNA"/>
</dbReference>
<dbReference type="InterPro" id="IPR027417">
    <property type="entry name" value="P-loop_NTPase"/>
</dbReference>
<evidence type="ECO:0000313" key="2">
    <source>
        <dbReference type="EMBL" id="EEU48426.1"/>
    </source>
</evidence>
<proteinExistence type="predicted"/>
<feature type="region of interest" description="Disordered" evidence="1">
    <location>
        <begin position="70"/>
        <end position="176"/>
    </location>
</feature>
<dbReference type="RefSeq" id="XP_003054139.1">
    <property type="nucleotide sequence ID" value="XM_003054093.1"/>
</dbReference>
<dbReference type="SUPFAM" id="SSF52540">
    <property type="entry name" value="P-loop containing nucleoside triphosphate hydrolases"/>
    <property type="match status" value="1"/>
</dbReference>
<protein>
    <submittedName>
        <fullName evidence="2">Uncharacterized protein</fullName>
    </submittedName>
</protein>
<feature type="compositionally biased region" description="Basic and acidic residues" evidence="1">
    <location>
        <begin position="106"/>
        <end position="122"/>
    </location>
</feature>
<reference evidence="2 3" key="1">
    <citation type="journal article" date="2009" name="PLoS Genet.">
        <title>The genome of Nectria haematococca: contribution of supernumerary chromosomes to gene expansion.</title>
        <authorList>
            <person name="Coleman J.J."/>
            <person name="Rounsley S.D."/>
            <person name="Rodriguez-Carres M."/>
            <person name="Kuo A."/>
            <person name="Wasmann C.C."/>
            <person name="Grimwood J."/>
            <person name="Schmutz J."/>
            <person name="Taga M."/>
            <person name="White G.J."/>
            <person name="Zhou S."/>
            <person name="Schwartz D.C."/>
            <person name="Freitag M."/>
            <person name="Ma L.J."/>
            <person name="Danchin E.G."/>
            <person name="Henrissat B."/>
            <person name="Coutinho P.M."/>
            <person name="Nelson D.R."/>
            <person name="Straney D."/>
            <person name="Napoli C.A."/>
            <person name="Barker B.M."/>
            <person name="Gribskov M."/>
            <person name="Rep M."/>
            <person name="Kroken S."/>
            <person name="Molnar I."/>
            <person name="Rensing C."/>
            <person name="Kennell J.C."/>
            <person name="Zamora J."/>
            <person name="Farman M.L."/>
            <person name="Selker E.U."/>
            <person name="Salamov A."/>
            <person name="Shapiro H."/>
            <person name="Pangilinan J."/>
            <person name="Lindquist E."/>
            <person name="Lamers C."/>
            <person name="Grigoriev I.V."/>
            <person name="Geiser D.M."/>
            <person name="Covert S.F."/>
            <person name="Temporini E."/>
            <person name="Vanetten H.D."/>
        </authorList>
    </citation>
    <scope>NUCLEOTIDE SEQUENCE [LARGE SCALE GENOMIC DNA]</scope>
    <source>
        <strain evidence="3">ATCC MYA-4622 / CBS 123669 / FGSC 9596 / NRRL 45880 / 77-13-4</strain>
    </source>
</reference>
<dbReference type="GeneID" id="9664145"/>
<evidence type="ECO:0000313" key="3">
    <source>
        <dbReference type="Proteomes" id="UP000005206"/>
    </source>
</evidence>
<dbReference type="VEuPathDB" id="FungiDB:NECHADRAFT_74553"/>
<accession>C7YKB8</accession>
<dbReference type="KEGG" id="nhe:NECHADRAFT_74553"/>
<dbReference type="InParanoid" id="C7YKB8"/>
<name>C7YKB8_FUSV7</name>
<keyword evidence="3" id="KW-1185">Reference proteome</keyword>
<gene>
    <name evidence="2" type="ORF">NECHADRAFT_74553</name>
</gene>
<feature type="compositionally biased region" description="Basic and acidic residues" evidence="1">
    <location>
        <begin position="134"/>
        <end position="144"/>
    </location>
</feature>
<dbReference type="HOGENOM" id="CLU_1525573_0_0_1"/>
<dbReference type="Proteomes" id="UP000005206">
    <property type="component" value="Chromosome 1"/>
</dbReference>
<organism evidence="2 3">
    <name type="scientific">Fusarium vanettenii (strain ATCC MYA-4622 / CBS 123669 / FGSC 9596 / NRRL 45880 / 77-13-4)</name>
    <name type="common">Fusarium solani subsp. pisi</name>
    <dbReference type="NCBI Taxonomy" id="660122"/>
    <lineage>
        <taxon>Eukaryota</taxon>
        <taxon>Fungi</taxon>
        <taxon>Dikarya</taxon>
        <taxon>Ascomycota</taxon>
        <taxon>Pezizomycotina</taxon>
        <taxon>Sordariomycetes</taxon>
        <taxon>Hypocreomycetidae</taxon>
        <taxon>Hypocreales</taxon>
        <taxon>Nectriaceae</taxon>
        <taxon>Fusarium</taxon>
        <taxon>Fusarium solani species complex</taxon>
        <taxon>Fusarium vanettenii</taxon>
    </lineage>
</organism>
<sequence length="176" mass="18352">MGRAQPTNQDFVQIFPGLARAYEDGAFRGEAAGLVESLRSVPFEWAFVTGGPGSGKTTAALAIVKAVISQPARSSAPPVAIDQADTPKAEGDNVNDAEAENLGGHTESDAHGQIDDGLEHTSPDIPPPPALRWTDNKSDNKADGADCAEEETAGDVPSTRPRRPLTLFTCLGEASS</sequence>
<evidence type="ECO:0000256" key="1">
    <source>
        <dbReference type="SAM" id="MobiDB-lite"/>
    </source>
</evidence>
<dbReference type="eggNOG" id="ENOG502RN95">
    <property type="taxonomic scope" value="Eukaryota"/>
</dbReference>
<dbReference type="OrthoDB" id="5105325at2759"/>